<dbReference type="Pfam" id="PF04239">
    <property type="entry name" value="DUF421"/>
    <property type="match status" value="1"/>
</dbReference>
<evidence type="ECO:0000259" key="8">
    <source>
        <dbReference type="Pfam" id="PF04239"/>
    </source>
</evidence>
<comment type="caution">
    <text evidence="10">The sequence shown here is derived from an EMBL/GenBank/DDBJ whole genome shotgun (WGS) entry which is preliminary data.</text>
</comment>
<dbReference type="InterPro" id="IPR048454">
    <property type="entry name" value="YetF_N"/>
</dbReference>
<dbReference type="OrthoDB" id="9793799at2"/>
<keyword evidence="11" id="KW-1185">Reference proteome</keyword>
<evidence type="ECO:0000256" key="2">
    <source>
        <dbReference type="ARBA" id="ARBA00006448"/>
    </source>
</evidence>
<feature type="transmembrane region" description="Helical" evidence="7">
    <location>
        <begin position="43"/>
        <end position="62"/>
    </location>
</feature>
<feature type="domain" description="YetF C-terminal" evidence="8">
    <location>
        <begin position="92"/>
        <end position="160"/>
    </location>
</feature>
<dbReference type="Gene3D" id="3.30.240.20">
    <property type="entry name" value="bsu07140 like domains"/>
    <property type="match status" value="1"/>
</dbReference>
<protein>
    <submittedName>
        <fullName evidence="10">DUF421 domain-containing protein</fullName>
    </submittedName>
</protein>
<dbReference type="AlphaFoldDB" id="A0A6N7Q2R9"/>
<evidence type="ECO:0000313" key="11">
    <source>
        <dbReference type="Proteomes" id="UP000440224"/>
    </source>
</evidence>
<keyword evidence="4 7" id="KW-0812">Transmembrane</keyword>
<evidence type="ECO:0000256" key="4">
    <source>
        <dbReference type="ARBA" id="ARBA00022692"/>
    </source>
</evidence>
<gene>
    <name evidence="10" type="ORF">GF068_32310</name>
</gene>
<feature type="transmembrane region" description="Helical" evidence="7">
    <location>
        <begin position="68"/>
        <end position="90"/>
    </location>
</feature>
<feature type="transmembrane region" description="Helical" evidence="7">
    <location>
        <begin position="12"/>
        <end position="31"/>
    </location>
</feature>
<organism evidence="10 11">
    <name type="scientific">Polyangium spumosum</name>
    <dbReference type="NCBI Taxonomy" id="889282"/>
    <lineage>
        <taxon>Bacteria</taxon>
        <taxon>Pseudomonadati</taxon>
        <taxon>Myxococcota</taxon>
        <taxon>Polyangia</taxon>
        <taxon>Polyangiales</taxon>
        <taxon>Polyangiaceae</taxon>
        <taxon>Polyangium</taxon>
    </lineage>
</organism>
<evidence type="ECO:0000313" key="10">
    <source>
        <dbReference type="EMBL" id="MRG96574.1"/>
    </source>
</evidence>
<keyword evidence="5 7" id="KW-1133">Transmembrane helix</keyword>
<evidence type="ECO:0000256" key="1">
    <source>
        <dbReference type="ARBA" id="ARBA00004651"/>
    </source>
</evidence>
<dbReference type="Proteomes" id="UP000440224">
    <property type="component" value="Unassembled WGS sequence"/>
</dbReference>
<dbReference type="PANTHER" id="PTHR34582">
    <property type="entry name" value="UPF0702 TRANSMEMBRANE PROTEIN YCAP"/>
    <property type="match status" value="1"/>
</dbReference>
<dbReference type="Pfam" id="PF20730">
    <property type="entry name" value="YetF_N"/>
    <property type="match status" value="1"/>
</dbReference>
<keyword evidence="3" id="KW-1003">Cell membrane</keyword>
<dbReference type="EMBL" id="WJIE01000012">
    <property type="protein sequence ID" value="MRG96574.1"/>
    <property type="molecule type" value="Genomic_DNA"/>
</dbReference>
<dbReference type="InterPro" id="IPR007353">
    <property type="entry name" value="DUF421"/>
</dbReference>
<name>A0A6N7Q2R9_9BACT</name>
<evidence type="ECO:0000256" key="3">
    <source>
        <dbReference type="ARBA" id="ARBA00022475"/>
    </source>
</evidence>
<evidence type="ECO:0000256" key="7">
    <source>
        <dbReference type="SAM" id="Phobius"/>
    </source>
</evidence>
<accession>A0A6N7Q2R9</accession>
<reference evidence="10 11" key="1">
    <citation type="submission" date="2019-10" db="EMBL/GenBank/DDBJ databases">
        <title>A soil myxobacterium in the family Polyangiaceae.</title>
        <authorList>
            <person name="Li Y."/>
            <person name="Wang J."/>
        </authorList>
    </citation>
    <scope>NUCLEOTIDE SEQUENCE [LARGE SCALE GENOMIC DNA]</scope>
    <source>
        <strain evidence="10 11">DSM 14734</strain>
    </source>
</reference>
<dbReference type="PANTHER" id="PTHR34582:SF6">
    <property type="entry name" value="UPF0702 TRANSMEMBRANE PROTEIN YCAP"/>
    <property type="match status" value="1"/>
</dbReference>
<sequence length="177" mass="19161">MEGLVFFESMQATGRVALTAVLAYVAMVLSLRISGKRTLSKMNAFDFIVTVALGSSLATVILSKDVPLVEGVVGFALLIGLQYLVTWTSVRSGVVRRLVKSEPKLLFHRGEMLERAMRRERVLEAELLAAVRDQGIASLAEVEAVVLETDGTISVIRRSDATGRSTLRGVASPLDRG</sequence>
<dbReference type="GO" id="GO:0005886">
    <property type="term" value="C:plasma membrane"/>
    <property type="evidence" value="ECO:0007669"/>
    <property type="project" value="UniProtKB-SubCell"/>
</dbReference>
<evidence type="ECO:0000256" key="5">
    <source>
        <dbReference type="ARBA" id="ARBA00022989"/>
    </source>
</evidence>
<evidence type="ECO:0000259" key="9">
    <source>
        <dbReference type="Pfam" id="PF20730"/>
    </source>
</evidence>
<keyword evidence="6 7" id="KW-0472">Membrane</keyword>
<dbReference type="RefSeq" id="WP_153823379.1">
    <property type="nucleotide sequence ID" value="NZ_WJIE01000012.1"/>
</dbReference>
<comment type="similarity">
    <text evidence="2">Belongs to the UPF0702 family.</text>
</comment>
<proteinExistence type="inferred from homology"/>
<dbReference type="InterPro" id="IPR023090">
    <property type="entry name" value="UPF0702_alpha/beta_dom_sf"/>
</dbReference>
<feature type="domain" description="YetF-like N-terminal transmembrane" evidence="9">
    <location>
        <begin position="17"/>
        <end position="87"/>
    </location>
</feature>
<evidence type="ECO:0000256" key="6">
    <source>
        <dbReference type="ARBA" id="ARBA00023136"/>
    </source>
</evidence>
<comment type="subcellular location">
    <subcellularLocation>
        <location evidence="1">Cell membrane</location>
        <topology evidence="1">Multi-pass membrane protein</topology>
    </subcellularLocation>
</comment>